<keyword evidence="2" id="KW-1185">Reference proteome</keyword>
<evidence type="ECO:0000313" key="1">
    <source>
        <dbReference type="EMBL" id="KUI74533.1"/>
    </source>
</evidence>
<evidence type="ECO:0000313" key="2">
    <source>
        <dbReference type="Proteomes" id="UP000078559"/>
    </source>
</evidence>
<dbReference type="Proteomes" id="UP000078559">
    <property type="component" value="Chromosome 13"/>
</dbReference>
<protein>
    <submittedName>
        <fullName evidence="1">Uncharacterized protein</fullName>
    </submittedName>
</protein>
<dbReference type="EMBL" id="CM003110">
    <property type="protein sequence ID" value="KUI74533.1"/>
    <property type="molecule type" value="Genomic_DNA"/>
</dbReference>
<accession>A0A194WEB2</accession>
<gene>
    <name evidence="1" type="ORF">VM1G_11978</name>
</gene>
<reference evidence="1" key="1">
    <citation type="submission" date="2014-12" db="EMBL/GenBank/DDBJ databases">
        <title>Genome Sequence of Valsa Canker Pathogens Uncovers a Specific Adaption of Colonization on Woody Bark.</title>
        <authorList>
            <person name="Yin Z."/>
            <person name="Liu H."/>
            <person name="Gao X."/>
            <person name="Li Z."/>
            <person name="Song N."/>
            <person name="Ke X."/>
            <person name="Dai Q."/>
            <person name="Wu Y."/>
            <person name="Sun Y."/>
            <person name="Xu J.-R."/>
            <person name="Kang Z.K."/>
            <person name="Wang L."/>
            <person name="Huang L."/>
        </authorList>
    </citation>
    <scope>NUCLEOTIDE SEQUENCE [LARGE SCALE GENOMIC DNA]</scope>
    <source>
        <strain evidence="1">03-8</strain>
    </source>
</reference>
<sequence>MPGFKKFPVTKVHVQYLEIHTETESRFKSAHAAEVGAPAAKHLGCTRGPVAPSMPSPREPE</sequence>
<proteinExistence type="predicted"/>
<organism evidence="1 2">
    <name type="scientific">Cytospora mali</name>
    <name type="common">Apple Valsa canker fungus</name>
    <name type="synonym">Valsa mali</name>
    <dbReference type="NCBI Taxonomy" id="578113"/>
    <lineage>
        <taxon>Eukaryota</taxon>
        <taxon>Fungi</taxon>
        <taxon>Dikarya</taxon>
        <taxon>Ascomycota</taxon>
        <taxon>Pezizomycotina</taxon>
        <taxon>Sordariomycetes</taxon>
        <taxon>Sordariomycetidae</taxon>
        <taxon>Diaporthales</taxon>
        <taxon>Cytosporaceae</taxon>
        <taxon>Cytospora</taxon>
    </lineage>
</organism>
<dbReference type="AlphaFoldDB" id="A0A194WEB2"/>
<name>A0A194WEB2_CYTMA</name>